<keyword evidence="2" id="KW-0472">Membrane</keyword>
<keyword evidence="2" id="KW-0812">Transmembrane</keyword>
<gene>
    <name evidence="4" type="ORF">EZS27_017806</name>
</gene>
<feature type="domain" description="M23ase beta-sheet core" evidence="3">
    <location>
        <begin position="186"/>
        <end position="281"/>
    </location>
</feature>
<reference evidence="4" key="1">
    <citation type="submission" date="2019-03" db="EMBL/GenBank/DDBJ databases">
        <title>Single cell metagenomics reveals metabolic interactions within the superorganism composed of flagellate Streblomastix strix and complex community of Bacteroidetes bacteria on its surface.</title>
        <authorList>
            <person name="Treitli S.C."/>
            <person name="Kolisko M."/>
            <person name="Husnik F."/>
            <person name="Keeling P."/>
            <person name="Hampl V."/>
        </authorList>
    </citation>
    <scope>NUCLEOTIDE SEQUENCE</scope>
    <source>
        <strain evidence="4">STM</strain>
    </source>
</reference>
<accession>A0A5J4RKF0</accession>
<evidence type="ECO:0000313" key="4">
    <source>
        <dbReference type="EMBL" id="KAA6333825.1"/>
    </source>
</evidence>
<evidence type="ECO:0000256" key="2">
    <source>
        <dbReference type="SAM" id="Phobius"/>
    </source>
</evidence>
<dbReference type="AlphaFoldDB" id="A0A5J4RKF0"/>
<dbReference type="PANTHER" id="PTHR21666:SF289">
    <property type="entry name" value="L-ALA--D-GLU ENDOPEPTIDASE"/>
    <property type="match status" value="1"/>
</dbReference>
<dbReference type="CDD" id="cd12797">
    <property type="entry name" value="M23_peptidase"/>
    <property type="match status" value="1"/>
</dbReference>
<dbReference type="SUPFAM" id="SSF51261">
    <property type="entry name" value="Duplicated hybrid motif"/>
    <property type="match status" value="1"/>
</dbReference>
<proteinExistence type="predicted"/>
<dbReference type="GO" id="GO:0004222">
    <property type="term" value="F:metalloendopeptidase activity"/>
    <property type="evidence" value="ECO:0007669"/>
    <property type="project" value="TreeGrafter"/>
</dbReference>
<dbReference type="Gene3D" id="2.70.70.10">
    <property type="entry name" value="Glucose Permease (Domain IIA)"/>
    <property type="match status" value="1"/>
</dbReference>
<dbReference type="PANTHER" id="PTHR21666">
    <property type="entry name" value="PEPTIDASE-RELATED"/>
    <property type="match status" value="1"/>
</dbReference>
<dbReference type="InterPro" id="IPR011055">
    <property type="entry name" value="Dup_hybrid_motif"/>
</dbReference>
<comment type="caution">
    <text evidence="4">The sequence shown here is derived from an EMBL/GenBank/DDBJ whole genome shotgun (WGS) entry which is preliminary data.</text>
</comment>
<evidence type="ECO:0000256" key="1">
    <source>
        <dbReference type="ARBA" id="ARBA00022729"/>
    </source>
</evidence>
<evidence type="ECO:0000259" key="3">
    <source>
        <dbReference type="Pfam" id="PF01551"/>
    </source>
</evidence>
<organism evidence="4">
    <name type="scientific">termite gut metagenome</name>
    <dbReference type="NCBI Taxonomy" id="433724"/>
    <lineage>
        <taxon>unclassified sequences</taxon>
        <taxon>metagenomes</taxon>
        <taxon>organismal metagenomes</taxon>
    </lineage>
</organism>
<dbReference type="EC" id="3.4.24.-" evidence="4"/>
<dbReference type="InterPro" id="IPR050570">
    <property type="entry name" value="Cell_wall_metabolism_enzyme"/>
</dbReference>
<feature type="transmembrane region" description="Helical" evidence="2">
    <location>
        <begin position="43"/>
        <end position="67"/>
    </location>
</feature>
<name>A0A5J4RKF0_9ZZZZ</name>
<keyword evidence="1" id="KW-0732">Signal</keyword>
<dbReference type="InterPro" id="IPR016047">
    <property type="entry name" value="M23ase_b-sheet_dom"/>
</dbReference>
<dbReference type="Pfam" id="PF01551">
    <property type="entry name" value="Peptidase_M23"/>
    <property type="match status" value="1"/>
</dbReference>
<dbReference type="EMBL" id="SNRY01001066">
    <property type="protein sequence ID" value="KAA6333825.1"/>
    <property type="molecule type" value="Genomic_DNA"/>
</dbReference>
<keyword evidence="2" id="KW-1133">Transmembrane helix</keyword>
<protein>
    <submittedName>
        <fullName evidence="4">Murein DD-endopeptidase MepM</fullName>
        <ecNumber evidence="4">3.4.24.-</ecNumber>
    </submittedName>
</protein>
<keyword evidence="4" id="KW-0378">Hydrolase</keyword>
<sequence length="287" mass="33065">MMPRYRRIKTFWRKIRFKYKLTVINENKSEDVWEIRMSKLNGIGVLSLLLFVIFIIIGCIVSCTPLRNVLPGCMNSEIRTQVLRNALQVDSFRQVIEMQNYYIMNIQDIFRGTVKVDTILSMDSLTMIREDSLKERTRREEEFRGKYEEAEKYNLTSVTSQAEAMEHSFFCPVRGMISRYFDLNTKHYGVDIAANPDTSILATLEGTVVLSAYTAQTGYLISIQHNQGFVSVYKHCGSLLKIEGEKVKAGEAIALVGKGNKSNINPHLHFELWYKGKAMNPENYIVF</sequence>